<evidence type="ECO:0000256" key="1">
    <source>
        <dbReference type="ARBA" id="ARBA00004496"/>
    </source>
</evidence>
<dbReference type="Proteomes" id="UP000662185">
    <property type="component" value="Unassembled WGS sequence"/>
</dbReference>
<evidence type="ECO:0000256" key="2">
    <source>
        <dbReference type="ARBA" id="ARBA00022490"/>
    </source>
</evidence>
<comment type="subcellular location">
    <subcellularLocation>
        <location evidence="1">Cytoplasm</location>
    </subcellularLocation>
</comment>
<keyword evidence="3" id="KW-0677">Repeat</keyword>
<dbReference type="GO" id="GO:0005737">
    <property type="term" value="C:cytoplasm"/>
    <property type="evidence" value="ECO:0007669"/>
    <property type="project" value="UniProtKB-SubCell"/>
</dbReference>
<keyword evidence="2" id="KW-0963">Cytoplasm</keyword>
<dbReference type="InterPro" id="IPR019734">
    <property type="entry name" value="TPR_rpt"/>
</dbReference>
<feature type="region of interest" description="Disordered" evidence="7">
    <location>
        <begin position="30"/>
        <end position="53"/>
    </location>
</feature>
<name>A0A927A334_9NOST</name>
<evidence type="ECO:0000256" key="5">
    <source>
        <dbReference type="ARBA" id="ARBA00038253"/>
    </source>
</evidence>
<dbReference type="InterPro" id="IPR051476">
    <property type="entry name" value="Bac_ResReg_Asp_Phosphatase"/>
</dbReference>
<dbReference type="Gene3D" id="1.25.40.10">
    <property type="entry name" value="Tetratricopeptide repeat domain"/>
    <property type="match status" value="2"/>
</dbReference>
<evidence type="ECO:0000313" key="9">
    <source>
        <dbReference type="Proteomes" id="UP000662185"/>
    </source>
</evidence>
<feature type="repeat" description="TPR" evidence="6">
    <location>
        <begin position="355"/>
        <end position="388"/>
    </location>
</feature>
<evidence type="ECO:0000313" key="8">
    <source>
        <dbReference type="EMBL" id="MBD2295235.1"/>
    </source>
</evidence>
<dbReference type="PROSITE" id="PS50005">
    <property type="entry name" value="TPR"/>
    <property type="match status" value="1"/>
</dbReference>
<dbReference type="PANTHER" id="PTHR46630">
    <property type="entry name" value="TETRATRICOPEPTIDE REPEAT PROTEIN 29"/>
    <property type="match status" value="1"/>
</dbReference>
<dbReference type="SMART" id="SM00028">
    <property type="entry name" value="TPR"/>
    <property type="match status" value="4"/>
</dbReference>
<accession>A0A927A334</accession>
<dbReference type="InterPro" id="IPR011990">
    <property type="entry name" value="TPR-like_helical_dom_sf"/>
</dbReference>
<keyword evidence="9" id="KW-1185">Reference proteome</keyword>
<evidence type="ECO:0000256" key="3">
    <source>
        <dbReference type="ARBA" id="ARBA00022737"/>
    </source>
</evidence>
<evidence type="ECO:0000256" key="6">
    <source>
        <dbReference type="PROSITE-ProRule" id="PRU00339"/>
    </source>
</evidence>
<reference evidence="9" key="1">
    <citation type="journal article" date="2020" name="ISME J.">
        <title>Comparative genomics reveals insights into cyanobacterial evolution and habitat adaptation.</title>
        <authorList>
            <person name="Chen M.Y."/>
            <person name="Teng W.K."/>
            <person name="Zhao L."/>
            <person name="Hu C.X."/>
            <person name="Zhou Y.K."/>
            <person name="Han B.P."/>
            <person name="Song L.R."/>
            <person name="Shu W.S."/>
        </authorList>
    </citation>
    <scope>NUCLEOTIDE SEQUENCE [LARGE SCALE GENOMIC DNA]</scope>
    <source>
        <strain evidence="9">FACHB-251</strain>
    </source>
</reference>
<dbReference type="PANTHER" id="PTHR46630:SF1">
    <property type="entry name" value="TETRATRICOPEPTIDE REPEAT PROTEIN 29"/>
    <property type="match status" value="1"/>
</dbReference>
<dbReference type="RefSeq" id="WP_190562427.1">
    <property type="nucleotide sequence ID" value="NZ_JACJQU010000011.1"/>
</dbReference>
<dbReference type="EMBL" id="JACJQU010000011">
    <property type="protein sequence ID" value="MBD2295235.1"/>
    <property type="molecule type" value="Genomic_DNA"/>
</dbReference>
<dbReference type="AlphaFoldDB" id="A0A927A334"/>
<proteinExistence type="inferred from homology"/>
<evidence type="ECO:0008006" key="10">
    <source>
        <dbReference type="Google" id="ProtNLM"/>
    </source>
</evidence>
<evidence type="ECO:0000256" key="4">
    <source>
        <dbReference type="ARBA" id="ARBA00022803"/>
    </source>
</evidence>
<dbReference type="SUPFAM" id="SSF48452">
    <property type="entry name" value="TPR-like"/>
    <property type="match status" value="2"/>
</dbReference>
<keyword evidence="4 6" id="KW-0802">TPR repeat</keyword>
<organism evidence="8 9">
    <name type="scientific">Anabaena sphaerica FACHB-251</name>
    <dbReference type="NCBI Taxonomy" id="2692883"/>
    <lineage>
        <taxon>Bacteria</taxon>
        <taxon>Bacillati</taxon>
        <taxon>Cyanobacteriota</taxon>
        <taxon>Cyanophyceae</taxon>
        <taxon>Nostocales</taxon>
        <taxon>Nostocaceae</taxon>
        <taxon>Anabaena</taxon>
    </lineage>
</organism>
<sequence length="407" mass="46761">MLRRLSFIVTTIIFWHLCSFVTLAESKKPEQMDKFPSGPLETTTPDPLVRGSVKKQPLTPEELQKLETALDKLNQEATTTLQAGDKVTAFDIWNRELRLRRFLGSLAEVQALSRVGAIAWNENERQEVKYITERLQVIEKQMLTQKSTDVELWRSLGEAYQNLRVPKLAVGAYQQLLTLVKMQNNTTAELETLKTIGELQLSWFDYSQAATTYQELLNFATSNGDRPNKVNYLQQLAYIYDKGKQPQQAINVLNKLAAIYTRDKNLTRIPALKIAIAENYQSVARENPNLRQEAFNNYQEAYITAWQLQQYVTASEALQKLIKLYRSQNQINEALQASQILLETETLATNFYGLMQAYDQMGQLYLEKKEDAKALAAFQKGLEIARQLKHQETYFVQKIETLSKSNL</sequence>
<comment type="caution">
    <text evidence="8">The sequence shown here is derived from an EMBL/GenBank/DDBJ whole genome shotgun (WGS) entry which is preliminary data.</text>
</comment>
<protein>
    <recommendedName>
        <fullName evidence="10">TPR repeat-containing protein</fullName>
    </recommendedName>
</protein>
<comment type="similarity">
    <text evidence="5">Belongs to the Rap family.</text>
</comment>
<evidence type="ECO:0000256" key="7">
    <source>
        <dbReference type="SAM" id="MobiDB-lite"/>
    </source>
</evidence>
<gene>
    <name evidence="8" type="ORF">H6G06_17555</name>
</gene>
<dbReference type="Pfam" id="PF13181">
    <property type="entry name" value="TPR_8"/>
    <property type="match status" value="1"/>
</dbReference>